<dbReference type="GeneID" id="93611254"/>
<protein>
    <submittedName>
        <fullName evidence="1">Uncharacterized protein</fullName>
    </submittedName>
</protein>
<proteinExistence type="predicted"/>
<sequence>MRDWLSFNKKCYFSSVHHIGNQVAVIQFINNIIKAKANLLMILKEDAYV</sequence>
<evidence type="ECO:0000313" key="2">
    <source>
        <dbReference type="Proteomes" id="UP000009138"/>
    </source>
</evidence>
<dbReference type="Proteomes" id="UP000009138">
    <property type="component" value="Unassembled WGS sequence"/>
</dbReference>
<dbReference type="VEuPathDB" id="FungiDB:RO3G_04283"/>
<evidence type="ECO:0000313" key="1">
    <source>
        <dbReference type="EMBL" id="EIE79578.1"/>
    </source>
</evidence>
<dbReference type="AlphaFoldDB" id="I1BTP8"/>
<gene>
    <name evidence="1" type="ORF">RO3G_04283</name>
</gene>
<dbReference type="RefSeq" id="XP_067514974.1">
    <property type="nucleotide sequence ID" value="XM_067658873.1"/>
</dbReference>
<accession>I1BTP8</accession>
<dbReference type="InParanoid" id="I1BTP8"/>
<keyword evidence="2" id="KW-1185">Reference proteome</keyword>
<dbReference type="EMBL" id="CH476734">
    <property type="protein sequence ID" value="EIE79578.1"/>
    <property type="molecule type" value="Genomic_DNA"/>
</dbReference>
<reference evidence="1 2" key="1">
    <citation type="journal article" date="2009" name="PLoS Genet.">
        <title>Genomic analysis of the basal lineage fungus Rhizopus oryzae reveals a whole-genome duplication.</title>
        <authorList>
            <person name="Ma L.-J."/>
            <person name="Ibrahim A.S."/>
            <person name="Skory C."/>
            <person name="Grabherr M.G."/>
            <person name="Burger G."/>
            <person name="Butler M."/>
            <person name="Elias M."/>
            <person name="Idnurm A."/>
            <person name="Lang B.F."/>
            <person name="Sone T."/>
            <person name="Abe A."/>
            <person name="Calvo S.E."/>
            <person name="Corrochano L.M."/>
            <person name="Engels R."/>
            <person name="Fu J."/>
            <person name="Hansberg W."/>
            <person name="Kim J.-M."/>
            <person name="Kodira C.D."/>
            <person name="Koehrsen M.J."/>
            <person name="Liu B."/>
            <person name="Miranda-Saavedra D."/>
            <person name="O'Leary S."/>
            <person name="Ortiz-Castellanos L."/>
            <person name="Poulter R."/>
            <person name="Rodriguez-Romero J."/>
            <person name="Ruiz-Herrera J."/>
            <person name="Shen Y.-Q."/>
            <person name="Zeng Q."/>
            <person name="Galagan J."/>
            <person name="Birren B.W."/>
            <person name="Cuomo C.A."/>
            <person name="Wickes B.L."/>
        </authorList>
    </citation>
    <scope>NUCLEOTIDE SEQUENCE [LARGE SCALE GENOMIC DNA]</scope>
    <source>
        <strain evidence="2">RA 99-880 / ATCC MYA-4621 / FGSC 9543 / NRRL 43880</strain>
    </source>
</reference>
<name>I1BTP8_RHIO9</name>
<organism evidence="1 2">
    <name type="scientific">Rhizopus delemar (strain RA 99-880 / ATCC MYA-4621 / FGSC 9543 / NRRL 43880)</name>
    <name type="common">Mucormycosis agent</name>
    <name type="synonym">Rhizopus arrhizus var. delemar</name>
    <dbReference type="NCBI Taxonomy" id="246409"/>
    <lineage>
        <taxon>Eukaryota</taxon>
        <taxon>Fungi</taxon>
        <taxon>Fungi incertae sedis</taxon>
        <taxon>Mucoromycota</taxon>
        <taxon>Mucoromycotina</taxon>
        <taxon>Mucoromycetes</taxon>
        <taxon>Mucorales</taxon>
        <taxon>Mucorineae</taxon>
        <taxon>Rhizopodaceae</taxon>
        <taxon>Rhizopus</taxon>
    </lineage>
</organism>